<dbReference type="HOGENOM" id="CLU_2028147_0_0_1"/>
<evidence type="ECO:0000313" key="2">
    <source>
        <dbReference type="Proteomes" id="UP000008063"/>
    </source>
</evidence>
<organism evidence="2">
    <name type="scientific">Serpula lacrymans var. lacrymans (strain S7.3)</name>
    <name type="common">Dry rot fungus</name>
    <dbReference type="NCBI Taxonomy" id="936435"/>
    <lineage>
        <taxon>Eukaryota</taxon>
        <taxon>Fungi</taxon>
        <taxon>Dikarya</taxon>
        <taxon>Basidiomycota</taxon>
        <taxon>Agaricomycotina</taxon>
        <taxon>Agaricomycetes</taxon>
        <taxon>Agaricomycetidae</taxon>
        <taxon>Boletales</taxon>
        <taxon>Coniophorineae</taxon>
        <taxon>Serpulaceae</taxon>
        <taxon>Serpula</taxon>
    </lineage>
</organism>
<dbReference type="EMBL" id="GL945488">
    <property type="protein sequence ID" value="EGN94461.1"/>
    <property type="molecule type" value="Genomic_DNA"/>
</dbReference>
<name>F8QB75_SERL3</name>
<proteinExistence type="predicted"/>
<dbReference type="Proteomes" id="UP000008063">
    <property type="component" value="Unassembled WGS sequence"/>
</dbReference>
<reference evidence="2" key="1">
    <citation type="journal article" date="2011" name="Science">
        <title>The plant cell wall-decomposing machinery underlies the functional diversity of forest fungi.</title>
        <authorList>
            <person name="Eastwood D.C."/>
            <person name="Floudas D."/>
            <person name="Binder M."/>
            <person name="Majcherczyk A."/>
            <person name="Schneider P."/>
            <person name="Aerts A."/>
            <person name="Asiegbu F.O."/>
            <person name="Baker S.E."/>
            <person name="Barry K."/>
            <person name="Bendiksby M."/>
            <person name="Blumentritt M."/>
            <person name="Coutinho P.M."/>
            <person name="Cullen D."/>
            <person name="de Vries R.P."/>
            <person name="Gathman A."/>
            <person name="Goodell B."/>
            <person name="Henrissat B."/>
            <person name="Ihrmark K."/>
            <person name="Kauserud H."/>
            <person name="Kohler A."/>
            <person name="LaButti K."/>
            <person name="Lapidus A."/>
            <person name="Lavin J.L."/>
            <person name="Lee Y.-H."/>
            <person name="Lindquist E."/>
            <person name="Lilly W."/>
            <person name="Lucas S."/>
            <person name="Morin E."/>
            <person name="Murat C."/>
            <person name="Oguiza J.A."/>
            <person name="Park J."/>
            <person name="Pisabarro A.G."/>
            <person name="Riley R."/>
            <person name="Rosling A."/>
            <person name="Salamov A."/>
            <person name="Schmidt O."/>
            <person name="Schmutz J."/>
            <person name="Skrede I."/>
            <person name="Stenlid J."/>
            <person name="Wiebenga A."/>
            <person name="Xie X."/>
            <person name="Kuees U."/>
            <person name="Hibbett D.S."/>
            <person name="Hoffmeister D."/>
            <person name="Hoegberg N."/>
            <person name="Martin F."/>
            <person name="Grigoriev I.V."/>
            <person name="Watkinson S.C."/>
        </authorList>
    </citation>
    <scope>NUCLEOTIDE SEQUENCE [LARGE SCALE GENOMIC DNA]</scope>
    <source>
        <strain evidence="2">strain S7.3</strain>
    </source>
</reference>
<evidence type="ECO:0000313" key="1">
    <source>
        <dbReference type="EMBL" id="EGN94461.1"/>
    </source>
</evidence>
<sequence>MSSGYLLEGLQQFSFIFLDMFTYCQELQWFGHQKGRLQLLCQALKQMGPFTPKPSINEQSILIFIIISFERSWKLAKLNLNMFLLNTKLRMSLQRDYRNRNTISTLRAATQKLGLSVLVFTG</sequence>
<dbReference type="AlphaFoldDB" id="F8QB75"/>
<gene>
    <name evidence="1" type="ORF">SERLA73DRAFT_163047</name>
</gene>
<keyword evidence="2" id="KW-1185">Reference proteome</keyword>
<accession>F8QB75</accession>
<protein>
    <submittedName>
        <fullName evidence="1">Uncharacterized protein</fullName>
    </submittedName>
</protein>
<dbReference type="InParanoid" id="F8QB75"/>